<accession>A0ABQ9ZLI4</accession>
<reference evidence="1 2" key="1">
    <citation type="journal article" date="2023" name="Nucleic Acids Res.">
        <title>The hologenome of Daphnia magna reveals possible DNA methylation and microbiome-mediated evolution of the host genome.</title>
        <authorList>
            <person name="Chaturvedi A."/>
            <person name="Li X."/>
            <person name="Dhandapani V."/>
            <person name="Marshall H."/>
            <person name="Kissane S."/>
            <person name="Cuenca-Cambronero M."/>
            <person name="Asole G."/>
            <person name="Calvet F."/>
            <person name="Ruiz-Romero M."/>
            <person name="Marangio P."/>
            <person name="Guigo R."/>
            <person name="Rago D."/>
            <person name="Mirbahai L."/>
            <person name="Eastwood N."/>
            <person name="Colbourne J.K."/>
            <person name="Zhou J."/>
            <person name="Mallon E."/>
            <person name="Orsini L."/>
        </authorList>
    </citation>
    <scope>NUCLEOTIDE SEQUENCE [LARGE SCALE GENOMIC DNA]</scope>
    <source>
        <strain evidence="1">LRV0_1</strain>
    </source>
</reference>
<keyword evidence="2" id="KW-1185">Reference proteome</keyword>
<organism evidence="1 2">
    <name type="scientific">Daphnia magna</name>
    <dbReference type="NCBI Taxonomy" id="35525"/>
    <lineage>
        <taxon>Eukaryota</taxon>
        <taxon>Metazoa</taxon>
        <taxon>Ecdysozoa</taxon>
        <taxon>Arthropoda</taxon>
        <taxon>Crustacea</taxon>
        <taxon>Branchiopoda</taxon>
        <taxon>Diplostraca</taxon>
        <taxon>Cladocera</taxon>
        <taxon>Anomopoda</taxon>
        <taxon>Daphniidae</taxon>
        <taxon>Daphnia</taxon>
    </lineage>
</organism>
<evidence type="ECO:0000313" key="2">
    <source>
        <dbReference type="Proteomes" id="UP001234178"/>
    </source>
</evidence>
<protein>
    <submittedName>
        <fullName evidence="1">Uncharacterized protein</fullName>
    </submittedName>
</protein>
<sequence length="78" mass="8810">MNGGLFEGCKRERSLKGVGMQSMELIRIQRIGGCLRDTKGNGLLKVLERKYTVTVVNEDLSFTSPSVSYKSRPEQIRF</sequence>
<proteinExistence type="predicted"/>
<evidence type="ECO:0000313" key="1">
    <source>
        <dbReference type="EMBL" id="KAK4013450.1"/>
    </source>
</evidence>
<dbReference type="EMBL" id="JAOYFB010000004">
    <property type="protein sequence ID" value="KAK4013450.1"/>
    <property type="molecule type" value="Genomic_DNA"/>
</dbReference>
<dbReference type="Proteomes" id="UP001234178">
    <property type="component" value="Unassembled WGS sequence"/>
</dbReference>
<gene>
    <name evidence="1" type="ORF">OUZ56_026005</name>
</gene>
<name>A0ABQ9ZLI4_9CRUS</name>
<comment type="caution">
    <text evidence="1">The sequence shown here is derived from an EMBL/GenBank/DDBJ whole genome shotgun (WGS) entry which is preliminary data.</text>
</comment>